<organism evidence="1 2">
    <name type="scientific">Crepidotus variabilis</name>
    <dbReference type="NCBI Taxonomy" id="179855"/>
    <lineage>
        <taxon>Eukaryota</taxon>
        <taxon>Fungi</taxon>
        <taxon>Dikarya</taxon>
        <taxon>Basidiomycota</taxon>
        <taxon>Agaricomycotina</taxon>
        <taxon>Agaricomycetes</taxon>
        <taxon>Agaricomycetidae</taxon>
        <taxon>Agaricales</taxon>
        <taxon>Agaricineae</taxon>
        <taxon>Crepidotaceae</taxon>
        <taxon>Crepidotus</taxon>
    </lineage>
</organism>
<name>A0A9P6ERE2_9AGAR</name>
<evidence type="ECO:0000313" key="1">
    <source>
        <dbReference type="EMBL" id="KAF9533560.1"/>
    </source>
</evidence>
<evidence type="ECO:0000313" key="2">
    <source>
        <dbReference type="Proteomes" id="UP000807306"/>
    </source>
</evidence>
<sequence>MRICMSRSRLWKSIAFCGRRWTTVNWTPAGFSGKEWPGASATLASGSASDLAQAQFYSSRKRRNYFKMKPGYFLLMGLYLKIRPDCSRIMLVGKKVVLVPRS</sequence>
<dbReference type="Proteomes" id="UP000807306">
    <property type="component" value="Unassembled WGS sequence"/>
</dbReference>
<proteinExistence type="predicted"/>
<gene>
    <name evidence="1" type="ORF">CPB83DRAFT_481073</name>
</gene>
<protein>
    <submittedName>
        <fullName evidence="1">Uncharacterized protein</fullName>
    </submittedName>
</protein>
<reference evidence="1" key="1">
    <citation type="submission" date="2020-11" db="EMBL/GenBank/DDBJ databases">
        <authorList>
            <consortium name="DOE Joint Genome Institute"/>
            <person name="Ahrendt S."/>
            <person name="Riley R."/>
            <person name="Andreopoulos W."/>
            <person name="Labutti K."/>
            <person name="Pangilinan J."/>
            <person name="Ruiz-Duenas F.J."/>
            <person name="Barrasa J.M."/>
            <person name="Sanchez-Garcia M."/>
            <person name="Camarero S."/>
            <person name="Miyauchi S."/>
            <person name="Serrano A."/>
            <person name="Linde D."/>
            <person name="Babiker R."/>
            <person name="Drula E."/>
            <person name="Ayuso-Fernandez I."/>
            <person name="Pacheco R."/>
            <person name="Padilla G."/>
            <person name="Ferreira P."/>
            <person name="Barriuso J."/>
            <person name="Kellner H."/>
            <person name="Castanera R."/>
            <person name="Alfaro M."/>
            <person name="Ramirez L."/>
            <person name="Pisabarro A.G."/>
            <person name="Kuo A."/>
            <person name="Tritt A."/>
            <person name="Lipzen A."/>
            <person name="He G."/>
            <person name="Yan M."/>
            <person name="Ng V."/>
            <person name="Cullen D."/>
            <person name="Martin F."/>
            <person name="Rosso M.-N."/>
            <person name="Henrissat B."/>
            <person name="Hibbett D."/>
            <person name="Martinez A.T."/>
            <person name="Grigoriev I.V."/>
        </authorList>
    </citation>
    <scope>NUCLEOTIDE SEQUENCE</scope>
    <source>
        <strain evidence="1">CBS 506.95</strain>
    </source>
</reference>
<keyword evidence="2" id="KW-1185">Reference proteome</keyword>
<dbReference type="AlphaFoldDB" id="A0A9P6ERE2"/>
<comment type="caution">
    <text evidence="1">The sequence shown here is derived from an EMBL/GenBank/DDBJ whole genome shotgun (WGS) entry which is preliminary data.</text>
</comment>
<dbReference type="EMBL" id="MU157828">
    <property type="protein sequence ID" value="KAF9533560.1"/>
    <property type="molecule type" value="Genomic_DNA"/>
</dbReference>
<accession>A0A9P6ERE2</accession>